<keyword evidence="2" id="KW-0285">Flavoprotein</keyword>
<comment type="caution">
    <text evidence="7">The sequence shown here is derived from an EMBL/GenBank/DDBJ whole genome shotgun (WGS) entry which is preliminary data.</text>
</comment>
<dbReference type="RefSeq" id="WP_104414934.1">
    <property type="nucleotide sequence ID" value="NZ_PTIT01000002.1"/>
</dbReference>
<evidence type="ECO:0000313" key="8">
    <source>
        <dbReference type="Proteomes" id="UP000239446"/>
    </source>
</evidence>
<sequence length="196" mass="21208">MHIVALLGSPNVKSRSSALAEYLLGELAGRDVEVRTYSVESFDANSLLRADFKSEQVQAYMSDVAGAAGLIVSSPVYKASISGVLKTLLDLIPEGGLQHKSVLPVASGGSPAHMLAVDHALQPVFINLKAEKALPVVFSPDNQFQKTEEGDYLIGEEILQRLDVALERFIDGFESHPDHPVSKDRTHFRLGETLAV</sequence>
<organism evidence="7 8">
    <name type="scientific">Marinobacter persicus</name>
    <dbReference type="NCBI Taxonomy" id="930118"/>
    <lineage>
        <taxon>Bacteria</taxon>
        <taxon>Pseudomonadati</taxon>
        <taxon>Pseudomonadota</taxon>
        <taxon>Gammaproteobacteria</taxon>
        <taxon>Pseudomonadales</taxon>
        <taxon>Marinobacteraceae</taxon>
        <taxon>Marinobacter</taxon>
    </lineage>
</organism>
<protein>
    <submittedName>
        <fullName evidence="7">FMN reductase</fullName>
    </submittedName>
</protein>
<dbReference type="AlphaFoldDB" id="A0A2S6GA38"/>
<keyword evidence="4" id="KW-0560">Oxidoreductase</keyword>
<dbReference type="PANTHER" id="PTHR43408:SF1">
    <property type="entry name" value="FMN REDUCTASE (NADPH)"/>
    <property type="match status" value="1"/>
</dbReference>
<evidence type="ECO:0000256" key="2">
    <source>
        <dbReference type="ARBA" id="ARBA00022630"/>
    </source>
</evidence>
<evidence type="ECO:0000256" key="3">
    <source>
        <dbReference type="ARBA" id="ARBA00022643"/>
    </source>
</evidence>
<dbReference type="InterPro" id="IPR029039">
    <property type="entry name" value="Flavoprotein-like_sf"/>
</dbReference>
<keyword evidence="3" id="KW-0288">FMN</keyword>
<evidence type="ECO:0000259" key="5">
    <source>
        <dbReference type="Pfam" id="PF03358"/>
    </source>
</evidence>
<proteinExistence type="inferred from homology"/>
<reference evidence="6 9" key="1">
    <citation type="submission" date="2018-02" db="EMBL/GenBank/DDBJ databases">
        <title>Deep subsurface shale carbon reservoir microbial communities from Ohio and West Virginia, USA.</title>
        <authorList>
            <person name="Wrighton K."/>
        </authorList>
    </citation>
    <scope>NUCLEOTIDE SEQUENCE [LARGE SCALE GENOMIC DNA]</scope>
    <source>
        <strain evidence="6 9">UTICA-S1B6</strain>
    </source>
</reference>
<evidence type="ECO:0000313" key="9">
    <source>
        <dbReference type="Proteomes" id="UP000239648"/>
    </source>
</evidence>
<feature type="domain" description="NADPH-dependent FMN reductase-like" evidence="5">
    <location>
        <begin position="1"/>
        <end position="132"/>
    </location>
</feature>
<dbReference type="NCBIfam" id="TIGR03567">
    <property type="entry name" value="FMN_reduc_SsuE"/>
    <property type="match status" value="1"/>
</dbReference>
<dbReference type="EMBL" id="PTIT01000002">
    <property type="protein sequence ID" value="PPK53347.1"/>
    <property type="molecule type" value="Genomic_DNA"/>
</dbReference>
<gene>
    <name evidence="7" type="ORF">B0H24_1002148</name>
    <name evidence="6" type="ORF">BY455_102148</name>
</gene>
<keyword evidence="9" id="KW-1185">Reference proteome</keyword>
<evidence type="ECO:0000313" key="7">
    <source>
        <dbReference type="EMBL" id="PPK56184.1"/>
    </source>
</evidence>
<evidence type="ECO:0000256" key="1">
    <source>
        <dbReference type="ARBA" id="ARBA00005990"/>
    </source>
</evidence>
<dbReference type="GO" id="GO:0046306">
    <property type="term" value="P:alkanesulfonate catabolic process"/>
    <property type="evidence" value="ECO:0007669"/>
    <property type="project" value="InterPro"/>
</dbReference>
<dbReference type="OrthoDB" id="1643408at2"/>
<dbReference type="EMBL" id="PTIU01000002">
    <property type="protein sequence ID" value="PPK56184.1"/>
    <property type="molecule type" value="Genomic_DNA"/>
</dbReference>
<reference evidence="7 8" key="2">
    <citation type="submission" date="2018-02" db="EMBL/GenBank/DDBJ databases">
        <title>Subsurface microbial communities from deep shales in Ohio and West Virginia, USA.</title>
        <authorList>
            <person name="Wrighton K."/>
        </authorList>
    </citation>
    <scope>NUCLEOTIDE SEQUENCE [LARGE SCALE GENOMIC DNA]</scope>
    <source>
        <strain evidence="7 8">UTICA-S1B9</strain>
    </source>
</reference>
<name>A0A2S6GA38_9GAMM</name>
<dbReference type="GO" id="GO:0008752">
    <property type="term" value="F:FMN reductase [NAD(P)H] activity"/>
    <property type="evidence" value="ECO:0007669"/>
    <property type="project" value="InterPro"/>
</dbReference>
<dbReference type="Proteomes" id="UP000239648">
    <property type="component" value="Unassembled WGS sequence"/>
</dbReference>
<dbReference type="Gene3D" id="3.40.50.360">
    <property type="match status" value="1"/>
</dbReference>
<dbReference type="PANTHER" id="PTHR43408">
    <property type="entry name" value="FMN REDUCTASE (NADPH)"/>
    <property type="match status" value="1"/>
</dbReference>
<accession>A0A2S6GA38</accession>
<comment type="similarity">
    <text evidence="1">Belongs to the SsuE family.</text>
</comment>
<dbReference type="SUPFAM" id="SSF52218">
    <property type="entry name" value="Flavoproteins"/>
    <property type="match status" value="1"/>
</dbReference>
<evidence type="ECO:0000313" key="6">
    <source>
        <dbReference type="EMBL" id="PPK53347.1"/>
    </source>
</evidence>
<dbReference type="Proteomes" id="UP000239446">
    <property type="component" value="Unassembled WGS sequence"/>
</dbReference>
<dbReference type="InterPro" id="IPR020048">
    <property type="entry name" value="NADPH-dep_FMN_reduc_SsuE"/>
</dbReference>
<dbReference type="GO" id="GO:0016655">
    <property type="term" value="F:oxidoreductase activity, acting on NAD(P)H, quinone or similar compound as acceptor"/>
    <property type="evidence" value="ECO:0007669"/>
    <property type="project" value="UniProtKB-ARBA"/>
</dbReference>
<dbReference type="Pfam" id="PF03358">
    <property type="entry name" value="FMN_red"/>
    <property type="match status" value="1"/>
</dbReference>
<dbReference type="InterPro" id="IPR051814">
    <property type="entry name" value="NAD(P)H-dep_FMN_reductase"/>
</dbReference>
<evidence type="ECO:0000256" key="4">
    <source>
        <dbReference type="ARBA" id="ARBA00023002"/>
    </source>
</evidence>
<dbReference type="InterPro" id="IPR005025">
    <property type="entry name" value="FMN_Rdtase-like_dom"/>
</dbReference>